<gene>
    <name evidence="4" type="ORF">LY89DRAFT_738414</name>
</gene>
<dbReference type="AlphaFoldDB" id="A0A194WYF6"/>
<dbReference type="InterPro" id="IPR001138">
    <property type="entry name" value="Zn2Cys6_DnaBD"/>
</dbReference>
<dbReference type="PROSITE" id="PS50048">
    <property type="entry name" value="ZN2_CY6_FUNGAL_2"/>
    <property type="match status" value="1"/>
</dbReference>
<dbReference type="Gene3D" id="4.10.240.10">
    <property type="entry name" value="Zn(2)-C6 fungal-type DNA-binding domain"/>
    <property type="match status" value="1"/>
</dbReference>
<dbReference type="RefSeq" id="XP_018066997.1">
    <property type="nucleotide sequence ID" value="XM_018220370.1"/>
</dbReference>
<dbReference type="GO" id="GO:0000981">
    <property type="term" value="F:DNA-binding transcription factor activity, RNA polymerase II-specific"/>
    <property type="evidence" value="ECO:0007669"/>
    <property type="project" value="InterPro"/>
</dbReference>
<name>A0A194WYF6_MOLSC</name>
<dbReference type="SUPFAM" id="SSF57701">
    <property type="entry name" value="Zn2/Cys6 DNA-binding domain"/>
    <property type="match status" value="1"/>
</dbReference>
<feature type="compositionally biased region" description="Polar residues" evidence="2">
    <location>
        <begin position="84"/>
        <end position="104"/>
    </location>
</feature>
<evidence type="ECO:0000259" key="3">
    <source>
        <dbReference type="PROSITE" id="PS50048"/>
    </source>
</evidence>
<dbReference type="OrthoDB" id="3562898at2759"/>
<dbReference type="InterPro" id="IPR021858">
    <property type="entry name" value="Fun_TF"/>
</dbReference>
<organism evidence="4 5">
    <name type="scientific">Mollisia scopiformis</name>
    <name type="common">Conifer needle endophyte fungus</name>
    <name type="synonym">Phialocephala scopiformis</name>
    <dbReference type="NCBI Taxonomy" id="149040"/>
    <lineage>
        <taxon>Eukaryota</taxon>
        <taxon>Fungi</taxon>
        <taxon>Dikarya</taxon>
        <taxon>Ascomycota</taxon>
        <taxon>Pezizomycotina</taxon>
        <taxon>Leotiomycetes</taxon>
        <taxon>Helotiales</taxon>
        <taxon>Mollisiaceae</taxon>
        <taxon>Mollisia</taxon>
    </lineage>
</organism>
<dbReference type="EMBL" id="KQ947424">
    <property type="protein sequence ID" value="KUJ12642.1"/>
    <property type="molecule type" value="Genomic_DNA"/>
</dbReference>
<dbReference type="Proteomes" id="UP000070700">
    <property type="component" value="Unassembled WGS sequence"/>
</dbReference>
<feature type="region of interest" description="Disordered" evidence="2">
    <location>
        <begin position="77"/>
        <end position="112"/>
    </location>
</feature>
<dbReference type="GO" id="GO:0008270">
    <property type="term" value="F:zinc ion binding"/>
    <property type="evidence" value="ECO:0007669"/>
    <property type="project" value="InterPro"/>
</dbReference>
<dbReference type="CDD" id="cd00067">
    <property type="entry name" value="GAL4"/>
    <property type="match status" value="1"/>
</dbReference>
<protein>
    <recommendedName>
        <fullName evidence="3">Zn(2)-C6 fungal-type domain-containing protein</fullName>
    </recommendedName>
</protein>
<evidence type="ECO:0000313" key="4">
    <source>
        <dbReference type="EMBL" id="KUJ12642.1"/>
    </source>
</evidence>
<dbReference type="PANTHER" id="PTHR38791">
    <property type="entry name" value="ZN(II)2CYS6 TRANSCRIPTION FACTOR (EUROFUNG)-RELATED-RELATED"/>
    <property type="match status" value="1"/>
</dbReference>
<dbReference type="GeneID" id="28830096"/>
<dbReference type="InParanoid" id="A0A194WYF6"/>
<feature type="domain" description="Zn(2)-C6 fungal-type" evidence="3">
    <location>
        <begin position="10"/>
        <end position="38"/>
    </location>
</feature>
<evidence type="ECO:0000256" key="2">
    <source>
        <dbReference type="SAM" id="MobiDB-lite"/>
    </source>
</evidence>
<keyword evidence="5" id="KW-1185">Reference proteome</keyword>
<proteinExistence type="predicted"/>
<evidence type="ECO:0000256" key="1">
    <source>
        <dbReference type="ARBA" id="ARBA00023242"/>
    </source>
</evidence>
<reference evidence="4 5" key="1">
    <citation type="submission" date="2015-10" db="EMBL/GenBank/DDBJ databases">
        <title>Full genome of DAOMC 229536 Phialocephala scopiformis, a fungal endophyte of spruce producing the potent anti-insectan compound rugulosin.</title>
        <authorList>
            <consortium name="DOE Joint Genome Institute"/>
            <person name="Walker A.K."/>
            <person name="Frasz S.L."/>
            <person name="Seifert K.A."/>
            <person name="Miller J.D."/>
            <person name="Mondo S.J."/>
            <person name="Labutti K."/>
            <person name="Lipzen A."/>
            <person name="Dockter R."/>
            <person name="Kennedy M."/>
            <person name="Grigoriev I.V."/>
            <person name="Spatafora J.W."/>
        </authorList>
    </citation>
    <scope>NUCLEOTIDE SEQUENCE [LARGE SCALE GENOMIC DNA]</scope>
    <source>
        <strain evidence="4 5">CBS 120377</strain>
    </source>
</reference>
<accession>A0A194WYF6</accession>
<evidence type="ECO:0000313" key="5">
    <source>
        <dbReference type="Proteomes" id="UP000070700"/>
    </source>
</evidence>
<dbReference type="KEGG" id="psco:LY89DRAFT_738414"/>
<dbReference type="PROSITE" id="PS00463">
    <property type="entry name" value="ZN2_CY6_FUNGAL_1"/>
    <property type="match status" value="1"/>
</dbReference>
<dbReference type="SMART" id="SM00066">
    <property type="entry name" value="GAL4"/>
    <property type="match status" value="1"/>
</dbReference>
<dbReference type="InterPro" id="IPR036864">
    <property type="entry name" value="Zn2-C6_fun-type_DNA-bd_sf"/>
</dbReference>
<keyword evidence="1" id="KW-0539">Nucleus</keyword>
<dbReference type="Pfam" id="PF11951">
    <property type="entry name" value="Fungal_trans_2"/>
    <property type="match status" value="1"/>
</dbReference>
<sequence>MPNTGKPSPACHLCRKRRVNCDLTKPGCHRCVKIGKICPGYRPELDLLFRNQDKDSIAKKKALASAHIADADLGAAGRTRTPRPVQTLSMSSKSGPTSVNSGTPAQPKHLRPTWTTTSTICPQITEQWRLYSVPIILNHFSASINDSHSCGSLDFLPDVYKEINDESCLSATTVAFAKAYITNLSQQQPDKEQIHTYGHALNLTNAALRDPVERVKDSTLIAVWLLGIHEILISSAKKEPAPVPEAYIAHCQGLVSLLAIRGPAQFSSRRGRNVFWTVYMFILVHCMAANISGPPQSCDWFDLMLPHLTKDDQHAFAVANHNYRLILLCKRIIEFVNKFPADARRPSDITSILRESDILQSDVEIWNSSFTFDPTDLTALYVHNTLRAALFKLQYFTLLLVSHTDMTPISNFDFRQQHTIHILQNLSCEIIESIPLALRETTGTCSEKPGNWAGALRLVWPLGLVSWVPWALPEHRKESQDVLQRIGRKMGIRFAIDCDPPAGRFMNH</sequence>
<dbReference type="Pfam" id="PF00172">
    <property type="entry name" value="Zn_clus"/>
    <property type="match status" value="1"/>
</dbReference>
<dbReference type="InterPro" id="IPR053175">
    <property type="entry name" value="DHMBA_Reg_Transcription_Factor"/>
</dbReference>